<reference evidence="1" key="1">
    <citation type="submission" date="2022-02" db="EMBL/GenBank/DDBJ databases">
        <authorList>
            <person name="King R."/>
        </authorList>
    </citation>
    <scope>NUCLEOTIDE SEQUENCE</scope>
</reference>
<accession>A0A9P0JHN5</accession>
<gene>
    <name evidence="1" type="ORF">APHIGO_LOCUS10166</name>
</gene>
<sequence length="128" mass="14905">MSYSDFSIDSLECSKFINSNDNIKYARQNTTSGNNEWQLIESIDLMSVPLYSGPVSLQELKRIEVNGDKILELETKEFSSMNKKKYLSSTTNKSNINLKNFKHSKKQEKNYNPRYLLKLLLFIIKQNP</sequence>
<reference evidence="1" key="2">
    <citation type="submission" date="2022-10" db="EMBL/GenBank/DDBJ databases">
        <authorList>
            <consortium name="ENA_rothamsted_submissions"/>
            <consortium name="culmorum"/>
            <person name="King R."/>
        </authorList>
    </citation>
    <scope>NUCLEOTIDE SEQUENCE</scope>
</reference>
<dbReference type="EMBL" id="OU899037">
    <property type="protein sequence ID" value="CAH1736415.1"/>
    <property type="molecule type" value="Genomic_DNA"/>
</dbReference>
<organism evidence="1 2">
    <name type="scientific">Aphis gossypii</name>
    <name type="common">Cotton aphid</name>
    <dbReference type="NCBI Taxonomy" id="80765"/>
    <lineage>
        <taxon>Eukaryota</taxon>
        <taxon>Metazoa</taxon>
        <taxon>Ecdysozoa</taxon>
        <taxon>Arthropoda</taxon>
        <taxon>Hexapoda</taxon>
        <taxon>Insecta</taxon>
        <taxon>Pterygota</taxon>
        <taxon>Neoptera</taxon>
        <taxon>Paraneoptera</taxon>
        <taxon>Hemiptera</taxon>
        <taxon>Sternorrhyncha</taxon>
        <taxon>Aphidomorpha</taxon>
        <taxon>Aphidoidea</taxon>
        <taxon>Aphididae</taxon>
        <taxon>Aphidini</taxon>
        <taxon>Aphis</taxon>
        <taxon>Aphis</taxon>
    </lineage>
</organism>
<proteinExistence type="predicted"/>
<dbReference type="AlphaFoldDB" id="A0A9P0JHN5"/>
<evidence type="ECO:0000313" key="2">
    <source>
        <dbReference type="Proteomes" id="UP001154329"/>
    </source>
</evidence>
<evidence type="ECO:0000313" key="1">
    <source>
        <dbReference type="EMBL" id="CAH1736415.1"/>
    </source>
</evidence>
<name>A0A9P0JHN5_APHGO</name>
<protein>
    <submittedName>
        <fullName evidence="1">Uncharacterized protein</fullName>
    </submittedName>
</protein>
<dbReference type="Proteomes" id="UP001154329">
    <property type="component" value="Chromosome 4"/>
</dbReference>
<keyword evidence="2" id="KW-1185">Reference proteome</keyword>